<dbReference type="SMART" id="SM00343">
    <property type="entry name" value="ZnF_C2HC"/>
    <property type="match status" value="1"/>
</dbReference>
<name>A0A6L2MWV0_TANCI</name>
<keyword evidence="2" id="KW-0175">Coiled coil</keyword>
<dbReference type="EMBL" id="BKCJ010007653">
    <property type="protein sequence ID" value="GEU78343.1"/>
    <property type="molecule type" value="Genomic_DNA"/>
</dbReference>
<evidence type="ECO:0000259" key="4">
    <source>
        <dbReference type="PROSITE" id="PS50158"/>
    </source>
</evidence>
<evidence type="ECO:0000313" key="5">
    <source>
        <dbReference type="EMBL" id="GEU78343.1"/>
    </source>
</evidence>
<sequence>MSANDKFGLGYGDYRYGSILSDENEVLQSVFMNKASDLEDTPVSDRFVNEMHATSADESDSKPSEYASCKSDSNVETSTSMPEPVENASKVVCEPKVWTDAPIIEEHKSDSDNDSVSNVQEDKEKPSFAFTDSVKHAKTSREILKNQAQLITVLKLRSRIEMVTLERVWDMLSLEKHAFKDLTSSKQTALGKDISNLLMAGRLPKTTLPTSTMASTIIYLATNQKFNFSRYILLSLVKNIEAGVPFFMFPRFVQLLIDHWLGDMSHHKDIYDNPSLTKKVFTNMKRVGIGFSGIVTPLFDNMLVLAAKEVERIEKLKGRVDRLEEENRVLKELHIVHSKVDTAAPVVEREKSFKQDVNDEEPAKVEEVLEVVTAAKLITEVVTTAGATTTTETTKVSVPRRRTDVFIQDPKETTSIVVVHSEVQSKDKGKGILIEEPKLLKGQAHIKQDEAFPRQLEAELNAYINWNAVIKQVKRSKRLNDAVMKNKQKMDEEAEELKSHLQIVSNDDDDVYIEATPLAPKIPIVDYKIHLERNKPYFKIIRADGNHMLFLSFNTLLKNFDREDLESLWKLVKERFEKTERKNYTDEYLLKTLKKMFEQPDVEAIMWRDQKGRYGLAKRYPLTHFTLEQMLNSVRLEVEEESEMSLELLSVCGSIPKIRPECVWFGPPRPFKVGWHNSSKVWRSGTGRSLGPSAAISELFKRVRSVPDLLRIVSSGLSRVPRNNPPYTPLRVCFPDEGEPYLASDTRDVKLVRDLHTTNVDQLHAYLGQHEFHVNEVSPTNNQLRNLPNRQQQATINNERVTLQPIQGRHTYLSSGTLRTYTSRASGNNSRKQRTVICYNCKGEGHMSKQCTKSKRKKDESWFKDKVLLVQAQANGQILHKEELAFLADPGIVESQPTQTVITHNAAYQADDLDAYNSDYDEINPAKVALMAHLSHYGSDDLIEVHNHDNVNHNLFNQAMQVMPFSEQLDIINQSKTKITSDSNIIPYSQYVSES</sequence>
<feature type="region of interest" description="Disordered" evidence="3">
    <location>
        <begin position="103"/>
        <end position="124"/>
    </location>
</feature>
<reference evidence="5" key="1">
    <citation type="journal article" date="2019" name="Sci. Rep.">
        <title>Draft genome of Tanacetum cinerariifolium, the natural source of mosquito coil.</title>
        <authorList>
            <person name="Yamashiro T."/>
            <person name="Shiraishi A."/>
            <person name="Satake H."/>
            <person name="Nakayama K."/>
        </authorList>
    </citation>
    <scope>NUCLEOTIDE SEQUENCE</scope>
</reference>
<feature type="region of interest" description="Disordered" evidence="3">
    <location>
        <begin position="43"/>
        <end position="87"/>
    </location>
</feature>
<evidence type="ECO:0000256" key="2">
    <source>
        <dbReference type="SAM" id="Coils"/>
    </source>
</evidence>
<dbReference type="Gene3D" id="4.10.60.10">
    <property type="entry name" value="Zinc finger, CCHC-type"/>
    <property type="match status" value="1"/>
</dbReference>
<dbReference type="AlphaFoldDB" id="A0A6L2MWV0"/>
<dbReference type="Pfam" id="PF00098">
    <property type="entry name" value="zf-CCHC"/>
    <property type="match status" value="1"/>
</dbReference>
<dbReference type="GO" id="GO:0008270">
    <property type="term" value="F:zinc ion binding"/>
    <property type="evidence" value="ECO:0007669"/>
    <property type="project" value="UniProtKB-KW"/>
</dbReference>
<keyword evidence="1" id="KW-0862">Zinc</keyword>
<dbReference type="SUPFAM" id="SSF57756">
    <property type="entry name" value="Retrovirus zinc finger-like domains"/>
    <property type="match status" value="1"/>
</dbReference>
<evidence type="ECO:0000256" key="1">
    <source>
        <dbReference type="PROSITE-ProRule" id="PRU00047"/>
    </source>
</evidence>
<accession>A0A6L2MWV0</accession>
<feature type="coiled-coil region" evidence="2">
    <location>
        <begin position="306"/>
        <end position="333"/>
    </location>
</feature>
<proteinExistence type="predicted"/>
<protein>
    <recommendedName>
        <fullName evidence="4">CCHC-type domain-containing protein</fullName>
    </recommendedName>
</protein>
<keyword evidence="1" id="KW-0863">Zinc-finger</keyword>
<dbReference type="GO" id="GO:0003676">
    <property type="term" value="F:nucleic acid binding"/>
    <property type="evidence" value="ECO:0007669"/>
    <property type="project" value="InterPro"/>
</dbReference>
<gene>
    <name evidence="5" type="ORF">Tci_050321</name>
</gene>
<keyword evidence="1" id="KW-0479">Metal-binding</keyword>
<feature type="compositionally biased region" description="Polar residues" evidence="3">
    <location>
        <begin position="70"/>
        <end position="81"/>
    </location>
</feature>
<dbReference type="PROSITE" id="PS50158">
    <property type="entry name" value="ZF_CCHC"/>
    <property type="match status" value="1"/>
</dbReference>
<dbReference type="InterPro" id="IPR001878">
    <property type="entry name" value="Znf_CCHC"/>
</dbReference>
<feature type="coiled-coil region" evidence="2">
    <location>
        <begin position="480"/>
        <end position="507"/>
    </location>
</feature>
<organism evidence="5">
    <name type="scientific">Tanacetum cinerariifolium</name>
    <name type="common">Dalmatian daisy</name>
    <name type="synonym">Chrysanthemum cinerariifolium</name>
    <dbReference type="NCBI Taxonomy" id="118510"/>
    <lineage>
        <taxon>Eukaryota</taxon>
        <taxon>Viridiplantae</taxon>
        <taxon>Streptophyta</taxon>
        <taxon>Embryophyta</taxon>
        <taxon>Tracheophyta</taxon>
        <taxon>Spermatophyta</taxon>
        <taxon>Magnoliopsida</taxon>
        <taxon>eudicotyledons</taxon>
        <taxon>Gunneridae</taxon>
        <taxon>Pentapetalae</taxon>
        <taxon>asterids</taxon>
        <taxon>campanulids</taxon>
        <taxon>Asterales</taxon>
        <taxon>Asteraceae</taxon>
        <taxon>Asteroideae</taxon>
        <taxon>Anthemideae</taxon>
        <taxon>Anthemidinae</taxon>
        <taxon>Tanacetum</taxon>
    </lineage>
</organism>
<dbReference type="InterPro" id="IPR036875">
    <property type="entry name" value="Znf_CCHC_sf"/>
</dbReference>
<comment type="caution">
    <text evidence="5">The sequence shown here is derived from an EMBL/GenBank/DDBJ whole genome shotgun (WGS) entry which is preliminary data.</text>
</comment>
<evidence type="ECO:0000256" key="3">
    <source>
        <dbReference type="SAM" id="MobiDB-lite"/>
    </source>
</evidence>
<feature type="domain" description="CCHC-type" evidence="4">
    <location>
        <begin position="838"/>
        <end position="853"/>
    </location>
</feature>